<evidence type="ECO:0000256" key="3">
    <source>
        <dbReference type="ARBA" id="ARBA00022694"/>
    </source>
</evidence>
<feature type="compositionally biased region" description="Low complexity" evidence="6">
    <location>
        <begin position="179"/>
        <end position="218"/>
    </location>
</feature>
<feature type="domain" description="Dyskerin-like" evidence="7">
    <location>
        <begin position="1"/>
        <end position="34"/>
    </location>
</feature>
<dbReference type="PANTHER" id="PTHR13767:SF2">
    <property type="entry name" value="PSEUDOURIDYLATE SYNTHASE TRUB1"/>
    <property type="match status" value="1"/>
</dbReference>
<evidence type="ECO:0000313" key="9">
    <source>
        <dbReference type="Proteomes" id="UP001597479"/>
    </source>
</evidence>
<gene>
    <name evidence="5 8" type="primary">truB</name>
    <name evidence="8" type="ORF">ACFS27_21605</name>
</gene>
<reference evidence="9" key="1">
    <citation type="journal article" date="2019" name="Int. J. Syst. Evol. Microbiol.">
        <title>The Global Catalogue of Microorganisms (GCM) 10K type strain sequencing project: providing services to taxonomists for standard genome sequencing and annotation.</title>
        <authorList>
            <consortium name="The Broad Institute Genomics Platform"/>
            <consortium name="The Broad Institute Genome Sequencing Center for Infectious Disease"/>
            <person name="Wu L."/>
            <person name="Ma J."/>
        </authorList>
    </citation>
    <scope>NUCLEOTIDE SEQUENCE [LARGE SCALE GENOMIC DNA]</scope>
    <source>
        <strain evidence="9">CCM 7044</strain>
    </source>
</reference>
<keyword evidence="4 5" id="KW-0413">Isomerase</keyword>
<evidence type="ECO:0000313" key="8">
    <source>
        <dbReference type="EMBL" id="MFD2796172.1"/>
    </source>
</evidence>
<feature type="active site" description="Nucleophile" evidence="5">
    <location>
        <position position="53"/>
    </location>
</feature>
<dbReference type="SMART" id="SM01136">
    <property type="entry name" value="DKCLD"/>
    <property type="match status" value="1"/>
</dbReference>
<comment type="catalytic activity">
    <reaction evidence="1 5">
        <text>uridine(55) in tRNA = pseudouridine(55) in tRNA</text>
        <dbReference type="Rhea" id="RHEA:42532"/>
        <dbReference type="Rhea" id="RHEA-COMP:10101"/>
        <dbReference type="Rhea" id="RHEA-COMP:10102"/>
        <dbReference type="ChEBI" id="CHEBI:65314"/>
        <dbReference type="ChEBI" id="CHEBI:65315"/>
        <dbReference type="EC" id="5.4.99.25"/>
    </reaction>
</comment>
<dbReference type="InterPro" id="IPR014780">
    <property type="entry name" value="tRNA_psdUridine_synth_TruB"/>
</dbReference>
<proteinExistence type="inferred from homology"/>
<sequence length="359" mass="37103">MISPTPQAPARRPTAADGFVVVDKPQGWTSHDVVGRMRRLAGTRKVGHAGTLDPMATGVLVLGIGKATRLLTYVVGADKDYDATIRLGVATTTDDAEGAVVALGDPRAVERVDRAALDAAIADLTGDIQQVPTSVSAIKVDGKRAYALVRAGEEVALQARPVTVSRFDVLDVRTATTAVPDGDPGDASVDPPAGGDPDARPGVAPTAAEPGDGPTRDVPVVDVDVRVTVSSGTYVRALARDLGAALGTGGHLTMLRRTRVGGYELAGARTLEQLEAQADADGTLATLPLAEAARATFPVRELDDDEVRALGYGQWVQPSGRSEVVAALSPSGGLVALLEDTRRRGENLAKPVLVLAPAN</sequence>
<dbReference type="InterPro" id="IPR012960">
    <property type="entry name" value="Dyskerin-like"/>
</dbReference>
<protein>
    <recommendedName>
        <fullName evidence="5">tRNA pseudouridine synthase B</fullName>
        <ecNumber evidence="5">5.4.99.25</ecNumber>
    </recommendedName>
    <alternativeName>
        <fullName evidence="5">tRNA pseudouridine(55) synthase</fullName>
        <shortName evidence="5">Psi55 synthase</shortName>
    </alternativeName>
    <alternativeName>
        <fullName evidence="5">tRNA pseudouridylate synthase</fullName>
    </alternativeName>
    <alternativeName>
        <fullName evidence="5">tRNA-uridine isomerase</fullName>
    </alternativeName>
</protein>
<comment type="function">
    <text evidence="5">Responsible for synthesis of pseudouridine from uracil-55 in the psi GC loop of transfer RNAs.</text>
</comment>
<dbReference type="PANTHER" id="PTHR13767">
    <property type="entry name" value="TRNA-PSEUDOURIDINE SYNTHASE"/>
    <property type="match status" value="1"/>
</dbReference>
<keyword evidence="3 5" id="KW-0819">tRNA processing</keyword>
<feature type="region of interest" description="Disordered" evidence="6">
    <location>
        <begin position="176"/>
        <end position="218"/>
    </location>
</feature>
<keyword evidence="9" id="KW-1185">Reference proteome</keyword>
<evidence type="ECO:0000259" key="7">
    <source>
        <dbReference type="SMART" id="SM01136"/>
    </source>
</evidence>
<evidence type="ECO:0000256" key="4">
    <source>
        <dbReference type="ARBA" id="ARBA00023235"/>
    </source>
</evidence>
<name>A0ABW5VXC4_9MICO</name>
<dbReference type="CDD" id="cd02573">
    <property type="entry name" value="PseudoU_synth_EcTruB"/>
    <property type="match status" value="1"/>
</dbReference>
<dbReference type="InterPro" id="IPR036974">
    <property type="entry name" value="PUA_sf"/>
</dbReference>
<dbReference type="EMBL" id="JBHUOG010000002">
    <property type="protein sequence ID" value="MFD2796172.1"/>
    <property type="molecule type" value="Genomic_DNA"/>
</dbReference>
<dbReference type="InterPro" id="IPR002501">
    <property type="entry name" value="PsdUridine_synth_N"/>
</dbReference>
<evidence type="ECO:0000256" key="6">
    <source>
        <dbReference type="SAM" id="MobiDB-lite"/>
    </source>
</evidence>
<dbReference type="GO" id="GO:0160148">
    <property type="term" value="F:tRNA pseudouridine(55) synthase activity"/>
    <property type="evidence" value="ECO:0007669"/>
    <property type="project" value="UniProtKB-EC"/>
</dbReference>
<dbReference type="Proteomes" id="UP001597479">
    <property type="component" value="Unassembled WGS sequence"/>
</dbReference>
<dbReference type="Gene3D" id="3.30.2350.10">
    <property type="entry name" value="Pseudouridine synthase"/>
    <property type="match status" value="1"/>
</dbReference>
<evidence type="ECO:0000256" key="5">
    <source>
        <dbReference type="HAMAP-Rule" id="MF_01080"/>
    </source>
</evidence>
<evidence type="ECO:0000256" key="2">
    <source>
        <dbReference type="ARBA" id="ARBA00005642"/>
    </source>
</evidence>
<accession>A0ABW5VXC4</accession>
<dbReference type="NCBIfam" id="TIGR00431">
    <property type="entry name" value="TruB"/>
    <property type="match status" value="1"/>
</dbReference>
<dbReference type="Gene3D" id="2.30.130.10">
    <property type="entry name" value="PUA domain"/>
    <property type="match status" value="1"/>
</dbReference>
<dbReference type="HAMAP" id="MF_01080">
    <property type="entry name" value="TruB_bact"/>
    <property type="match status" value="1"/>
</dbReference>
<comment type="similarity">
    <text evidence="2 5">Belongs to the pseudouridine synthase TruB family. Type 1 subfamily.</text>
</comment>
<dbReference type="InterPro" id="IPR015225">
    <property type="entry name" value="tRNA_psdUridine_synth_fam2_C"/>
</dbReference>
<comment type="caution">
    <text evidence="8">The sequence shown here is derived from an EMBL/GenBank/DDBJ whole genome shotgun (WGS) entry which is preliminary data.</text>
</comment>
<dbReference type="SUPFAM" id="SSF88697">
    <property type="entry name" value="PUA domain-like"/>
    <property type="match status" value="1"/>
</dbReference>
<dbReference type="RefSeq" id="WP_377187292.1">
    <property type="nucleotide sequence ID" value="NZ_JBHUOG010000002.1"/>
</dbReference>
<dbReference type="Pfam" id="PF16198">
    <property type="entry name" value="TruB_C_2"/>
    <property type="match status" value="1"/>
</dbReference>
<evidence type="ECO:0000256" key="1">
    <source>
        <dbReference type="ARBA" id="ARBA00000385"/>
    </source>
</evidence>
<dbReference type="InterPro" id="IPR015947">
    <property type="entry name" value="PUA-like_sf"/>
</dbReference>
<dbReference type="Pfam" id="PF09142">
    <property type="entry name" value="TruB_C"/>
    <property type="match status" value="1"/>
</dbReference>
<dbReference type="Pfam" id="PF01509">
    <property type="entry name" value="TruB_N"/>
    <property type="match status" value="1"/>
</dbReference>
<dbReference type="EC" id="5.4.99.25" evidence="5"/>
<dbReference type="InterPro" id="IPR032819">
    <property type="entry name" value="TruB_C"/>
</dbReference>
<dbReference type="InterPro" id="IPR020103">
    <property type="entry name" value="PsdUridine_synth_cat_dom_sf"/>
</dbReference>
<organism evidence="8 9">
    <name type="scientific">Promicromonospora vindobonensis</name>
    <dbReference type="NCBI Taxonomy" id="195748"/>
    <lineage>
        <taxon>Bacteria</taxon>
        <taxon>Bacillati</taxon>
        <taxon>Actinomycetota</taxon>
        <taxon>Actinomycetes</taxon>
        <taxon>Micrococcales</taxon>
        <taxon>Promicromonosporaceae</taxon>
        <taxon>Promicromonospora</taxon>
    </lineage>
</organism>
<dbReference type="SUPFAM" id="SSF55120">
    <property type="entry name" value="Pseudouridine synthase"/>
    <property type="match status" value="1"/>
</dbReference>